<gene>
    <name evidence="1" type="ORF">JM18_009173</name>
</gene>
<name>A0A921V2X4_9STRA</name>
<reference evidence="1" key="1">
    <citation type="journal article" date="2015" name="Genom Data">
        <title>Genome sequences of six Phytophthora species associated with forests in New Zealand.</title>
        <authorList>
            <person name="Studholme D.J."/>
            <person name="McDougal R.L."/>
            <person name="Sambles C."/>
            <person name="Hansen E."/>
            <person name="Hardy G."/>
            <person name="Grant M."/>
            <person name="Ganley R.J."/>
            <person name="Williams N.M."/>
        </authorList>
    </citation>
    <scope>NUCLEOTIDE SEQUENCE</scope>
    <source>
        <strain evidence="1">NZFS 3630</strain>
    </source>
</reference>
<evidence type="ECO:0000313" key="2">
    <source>
        <dbReference type="Proteomes" id="UP000792063"/>
    </source>
</evidence>
<dbReference type="Proteomes" id="UP000792063">
    <property type="component" value="Unassembled WGS sequence"/>
</dbReference>
<organism evidence="1 2">
    <name type="scientific">Phytophthora kernoviae</name>
    <dbReference type="NCBI Taxonomy" id="325452"/>
    <lineage>
        <taxon>Eukaryota</taxon>
        <taxon>Sar</taxon>
        <taxon>Stramenopiles</taxon>
        <taxon>Oomycota</taxon>
        <taxon>Peronosporomycetes</taxon>
        <taxon>Peronosporales</taxon>
        <taxon>Peronosporaceae</taxon>
        <taxon>Phytophthora</taxon>
    </lineage>
</organism>
<feature type="non-terminal residue" evidence="1">
    <location>
        <position position="266"/>
    </location>
</feature>
<accession>A0A921V2X4</accession>
<protein>
    <submittedName>
        <fullName evidence="1">Uncharacterized protein</fullName>
    </submittedName>
</protein>
<dbReference type="EMBL" id="JPWU03000696">
    <property type="protein sequence ID" value="KAG2508617.1"/>
    <property type="molecule type" value="Genomic_DNA"/>
</dbReference>
<proteinExistence type="predicted"/>
<dbReference type="AlphaFoldDB" id="A0A921V2X4"/>
<sequence>MPINGTLTIKVHRIEATFVEDEHRDKLHAVRFAFGKSEAQTKFRKHDAKIDETLTLHVKDAAADAQLTLEVLQKPKKSLVATQQPLADFQRTLLERKMTFTFGPKTAPNTVLLYFGVDWKPSDKTLAVFETHRPWFMRASYYYDTSKNVYNYTTSFRVVAPFARFGESTANTVLATVSGKTLYDIDEAWVGPGLESLDDKVDSTISSVATSLYNGQQFALKKKDEAVGAATTAVKKTGETAVKAKDYTTERVSTASSAVYNTVAGA</sequence>
<comment type="caution">
    <text evidence="1">The sequence shown here is derived from an EMBL/GenBank/DDBJ whole genome shotgun (WGS) entry which is preliminary data.</text>
</comment>
<evidence type="ECO:0000313" key="1">
    <source>
        <dbReference type="EMBL" id="KAG2508617.1"/>
    </source>
</evidence>
<reference evidence="1" key="2">
    <citation type="submission" date="2020-06" db="EMBL/GenBank/DDBJ databases">
        <authorList>
            <person name="Studholme D.J."/>
        </authorList>
    </citation>
    <scope>NUCLEOTIDE SEQUENCE</scope>
    <source>
        <strain evidence="1">NZFS 3630</strain>
    </source>
</reference>